<gene>
    <name evidence="1" type="ORF">MCBMB27_01394</name>
    <name evidence="2" type="ORF">SAMN05192567_101180</name>
</gene>
<evidence type="ECO:0000313" key="4">
    <source>
        <dbReference type="Proteomes" id="UP000199140"/>
    </source>
</evidence>
<dbReference type="Proteomes" id="UP000185487">
    <property type="component" value="Chromosome"/>
</dbReference>
<name>A0AAE8HMV8_9HYPH</name>
<proteinExistence type="predicted"/>
<dbReference type="EMBL" id="CP015367">
    <property type="protein sequence ID" value="APT30685.1"/>
    <property type="molecule type" value="Genomic_DNA"/>
</dbReference>
<organism evidence="2 4">
    <name type="scientific">Methylobacterium phyllosphaerae</name>
    <dbReference type="NCBI Taxonomy" id="418223"/>
    <lineage>
        <taxon>Bacteria</taxon>
        <taxon>Pseudomonadati</taxon>
        <taxon>Pseudomonadota</taxon>
        <taxon>Alphaproteobacteria</taxon>
        <taxon>Hyphomicrobiales</taxon>
        <taxon>Methylobacteriaceae</taxon>
        <taxon>Methylobacterium</taxon>
    </lineage>
</organism>
<reference evidence="1 3" key="1">
    <citation type="submission" date="2016-04" db="EMBL/GenBank/DDBJ databases">
        <title>Complete genome sequencing and analysis of CBMB27, Methylobacterium phyllosphaerae isolated from leaf tissues of rice (Oryza sativa L.).</title>
        <authorList>
            <person name="Lee Y."/>
            <person name="Hwangbo K."/>
            <person name="Chung H."/>
            <person name="Yoo J."/>
            <person name="Kim K.Y."/>
            <person name="Sa T.M."/>
            <person name="Um Y."/>
            <person name="Madhaiyan M."/>
        </authorList>
    </citation>
    <scope>NUCLEOTIDE SEQUENCE [LARGE SCALE GENOMIC DNA]</scope>
    <source>
        <strain evidence="1 3">CBMB27</strain>
    </source>
</reference>
<sequence>MEFGTARYGAFAQVSYRLADFGFGETVAPAALIHTD</sequence>
<evidence type="ECO:0000313" key="2">
    <source>
        <dbReference type="EMBL" id="SFG23428.1"/>
    </source>
</evidence>
<accession>A0AAE8HMV8</accession>
<reference evidence="2 4" key="2">
    <citation type="submission" date="2016-10" db="EMBL/GenBank/DDBJ databases">
        <authorList>
            <person name="Varghese N."/>
            <person name="Submissions S."/>
        </authorList>
    </citation>
    <scope>NUCLEOTIDE SEQUENCE [LARGE SCALE GENOMIC DNA]</scope>
    <source>
        <strain evidence="2 4">CBMB27</strain>
    </source>
</reference>
<dbReference type="AlphaFoldDB" id="A0AAE8HMV8"/>
<dbReference type="Proteomes" id="UP000199140">
    <property type="component" value="Unassembled WGS sequence"/>
</dbReference>
<dbReference type="EMBL" id="FOPK01000001">
    <property type="protein sequence ID" value="SFG23428.1"/>
    <property type="molecule type" value="Genomic_DNA"/>
</dbReference>
<evidence type="ECO:0000313" key="1">
    <source>
        <dbReference type="EMBL" id="APT30685.1"/>
    </source>
</evidence>
<keyword evidence="3" id="KW-1185">Reference proteome</keyword>
<protein>
    <submittedName>
        <fullName evidence="1">Membrane protein</fullName>
    </submittedName>
</protein>
<dbReference type="KEGG" id="mphy:MCBMB27_01394"/>
<evidence type="ECO:0000313" key="3">
    <source>
        <dbReference type="Proteomes" id="UP000185487"/>
    </source>
</evidence>